<dbReference type="Proteomes" id="UP001054945">
    <property type="component" value="Unassembled WGS sequence"/>
</dbReference>
<dbReference type="AlphaFoldDB" id="A0AAV4RC36"/>
<dbReference type="EMBL" id="BPLR01007734">
    <property type="protein sequence ID" value="GIY19260.1"/>
    <property type="molecule type" value="Genomic_DNA"/>
</dbReference>
<feature type="chain" id="PRO_5043439212" evidence="1">
    <location>
        <begin position="21"/>
        <end position="125"/>
    </location>
</feature>
<proteinExistence type="predicted"/>
<feature type="signal peptide" evidence="1">
    <location>
        <begin position="1"/>
        <end position="20"/>
    </location>
</feature>
<name>A0AAV4RC36_CAEEX</name>
<keyword evidence="3" id="KW-1185">Reference proteome</keyword>
<protein>
    <submittedName>
        <fullName evidence="2">Uncharacterized protein</fullName>
    </submittedName>
</protein>
<reference evidence="2 3" key="1">
    <citation type="submission" date="2021-06" db="EMBL/GenBank/DDBJ databases">
        <title>Caerostris extrusa draft genome.</title>
        <authorList>
            <person name="Kono N."/>
            <person name="Arakawa K."/>
        </authorList>
    </citation>
    <scope>NUCLEOTIDE SEQUENCE [LARGE SCALE GENOMIC DNA]</scope>
</reference>
<sequence length="125" mass="14017">MREWFSVLCCFSLLPPGVSALSSSLQNTRERFRNLSVSPQYCRPSFAAYNPASSSRPTFVTERLSKAGFVDDSFWCEDPVFFPIFPGNPTGKCEKEVLERELAAMLSATWVTCTCRTPPPPPRTI</sequence>
<organism evidence="2 3">
    <name type="scientific">Caerostris extrusa</name>
    <name type="common">Bark spider</name>
    <name type="synonym">Caerostris bankana</name>
    <dbReference type="NCBI Taxonomy" id="172846"/>
    <lineage>
        <taxon>Eukaryota</taxon>
        <taxon>Metazoa</taxon>
        <taxon>Ecdysozoa</taxon>
        <taxon>Arthropoda</taxon>
        <taxon>Chelicerata</taxon>
        <taxon>Arachnida</taxon>
        <taxon>Araneae</taxon>
        <taxon>Araneomorphae</taxon>
        <taxon>Entelegynae</taxon>
        <taxon>Araneoidea</taxon>
        <taxon>Araneidae</taxon>
        <taxon>Caerostris</taxon>
    </lineage>
</organism>
<evidence type="ECO:0000313" key="3">
    <source>
        <dbReference type="Proteomes" id="UP001054945"/>
    </source>
</evidence>
<evidence type="ECO:0000313" key="2">
    <source>
        <dbReference type="EMBL" id="GIY19260.1"/>
    </source>
</evidence>
<evidence type="ECO:0000256" key="1">
    <source>
        <dbReference type="SAM" id="SignalP"/>
    </source>
</evidence>
<gene>
    <name evidence="2" type="ORF">CEXT_57001</name>
</gene>
<keyword evidence="1" id="KW-0732">Signal</keyword>
<accession>A0AAV4RC36</accession>
<comment type="caution">
    <text evidence="2">The sequence shown here is derived from an EMBL/GenBank/DDBJ whole genome shotgun (WGS) entry which is preliminary data.</text>
</comment>